<evidence type="ECO:0000313" key="1">
    <source>
        <dbReference type="EMBL" id="GAA0601793.1"/>
    </source>
</evidence>
<proteinExistence type="predicted"/>
<organism evidence="1 2">
    <name type="scientific">Craurococcus roseus</name>
    <dbReference type="NCBI Taxonomy" id="77585"/>
    <lineage>
        <taxon>Bacteria</taxon>
        <taxon>Pseudomonadati</taxon>
        <taxon>Pseudomonadota</taxon>
        <taxon>Alphaproteobacteria</taxon>
        <taxon>Acetobacterales</taxon>
        <taxon>Acetobacteraceae</taxon>
        <taxon>Craurococcus</taxon>
    </lineage>
</organism>
<reference evidence="2" key="1">
    <citation type="journal article" date="2019" name="Int. J. Syst. Evol. Microbiol.">
        <title>The Global Catalogue of Microorganisms (GCM) 10K type strain sequencing project: providing services to taxonomists for standard genome sequencing and annotation.</title>
        <authorList>
            <consortium name="The Broad Institute Genomics Platform"/>
            <consortium name="The Broad Institute Genome Sequencing Center for Infectious Disease"/>
            <person name="Wu L."/>
            <person name="Ma J."/>
        </authorList>
    </citation>
    <scope>NUCLEOTIDE SEQUENCE [LARGE SCALE GENOMIC DNA]</scope>
    <source>
        <strain evidence="2">JCM 9933</strain>
    </source>
</reference>
<comment type="caution">
    <text evidence="1">The sequence shown here is derived from an EMBL/GenBank/DDBJ whole genome shotgun (WGS) entry which is preliminary data.</text>
</comment>
<dbReference type="EMBL" id="BAAAFZ010000079">
    <property type="protein sequence ID" value="GAA0601793.1"/>
    <property type="molecule type" value="Genomic_DNA"/>
</dbReference>
<evidence type="ECO:0000313" key="2">
    <source>
        <dbReference type="Proteomes" id="UP001501588"/>
    </source>
</evidence>
<dbReference type="Proteomes" id="UP001501588">
    <property type="component" value="Unassembled WGS sequence"/>
</dbReference>
<sequence>MAFADPPYDVPIAGHVVGLGALKHREFAMAAGEMDGAEFTAFLSTSLGLMARHGRDGSLHFVCMDRRRARELQAAAAACRSTGGSSAPSSAPAAEHAALRPRCPPTPLPPFGLLHMHCSPSLRDSALAFLAKRSIARRDCLPSLHASDSRSIPGLMLRPAGPP</sequence>
<accession>A0ABP3R8D9</accession>
<gene>
    <name evidence="1" type="ORF">GCM10009416_44540</name>
</gene>
<dbReference type="RefSeq" id="WP_343897624.1">
    <property type="nucleotide sequence ID" value="NZ_BAAAFZ010000079.1"/>
</dbReference>
<keyword evidence="2" id="KW-1185">Reference proteome</keyword>
<protein>
    <submittedName>
        <fullName evidence="1">Uncharacterized protein</fullName>
    </submittedName>
</protein>
<name>A0ABP3R8D9_9PROT</name>